<dbReference type="InterPro" id="IPR035919">
    <property type="entry name" value="EAL_sf"/>
</dbReference>
<evidence type="ECO:0000256" key="1">
    <source>
        <dbReference type="ARBA" id="ARBA00051114"/>
    </source>
</evidence>
<dbReference type="PROSITE" id="PS50883">
    <property type="entry name" value="EAL"/>
    <property type="match status" value="1"/>
</dbReference>
<reference evidence="4" key="1">
    <citation type="submission" date="2021-11" db="EMBL/GenBank/DDBJ databases">
        <title>BS-T2-15 a new species belonging to the Comamonadaceae family isolated from the soil of a French oak forest.</title>
        <authorList>
            <person name="Mieszkin S."/>
            <person name="Alain K."/>
        </authorList>
    </citation>
    <scope>NUCLEOTIDE SEQUENCE</scope>
    <source>
        <strain evidence="4">BS-T2-15</strain>
    </source>
</reference>
<dbReference type="Pfam" id="PF00990">
    <property type="entry name" value="GGDEF"/>
    <property type="match status" value="1"/>
</dbReference>
<sequence>MSSDLAAPTAALEAQLLLDTFRGIDLGVVWLDEQARIVLANDFFAGWARTDAAALAGRPLAALVDDLTPDHWQTIRHAADTRVPPRLTMRGSDGRPHVLEVRARAVIEGGRELTALLLIPIADRIEAEAIDGLQREVLESIALGRPLRSVLDLLCRRVESLAPEVACSVLLVEKNGTVTPIAGPSLPPAYVDALHGAPIGPRAGSCGTAAWRREAVEVTDIATDPLWADYRDLLHILPMAACWSTPIIAGNGEVVATFALYYRTPGAAPPFHRRMVEACVPLCRVALQHEANRTEIERLAYFDPLTGLPNRRLFTDRARQTLQMAVRVQAPGALLLFDIDRFKTTNDSLGHSAGDEVLRETALRLQAETGENATVARLGGDEFAAMLPRCSPVEAMHAAERLRLALAAPLRIAGMQIEVSTSIGIALFPQDGVELERLVKNAEMAMYEVKRGGRGASRFFTTTMNDVVAQRMQMESALRQVLAAGGLALHYQPKMYLDGSGCAGVEALVRWNDPQLGSVPPDRFIALAEECGLIGAIDAWVLETACAQLAAWQRDGVPVPNMSVNVSPLRFHSDDVPAQVQRLLSLHGLKPSALMLEVTERVMLSDDERTRVDLRTLHEMGVRLSVDDFGTGYSSLGYLKRLPVSELKLDKSFVADLEQEASDRALADAVIGIGQALGLQVVAEGVETPGQREWLARAGCLVAQGYLFTRALPAAELVAWLERERSGWLPRRLTAVPVGHAGGGALAA</sequence>
<dbReference type="Pfam" id="PF08448">
    <property type="entry name" value="PAS_4"/>
    <property type="match status" value="1"/>
</dbReference>
<dbReference type="Gene3D" id="3.30.450.20">
    <property type="entry name" value="PAS domain"/>
    <property type="match status" value="1"/>
</dbReference>
<dbReference type="RefSeq" id="WP_275683871.1">
    <property type="nucleotide sequence ID" value="NZ_JAJLJH010000006.1"/>
</dbReference>
<dbReference type="GO" id="GO:0071111">
    <property type="term" value="F:cyclic-guanylate-specific phosphodiesterase activity"/>
    <property type="evidence" value="ECO:0007669"/>
    <property type="project" value="UniProtKB-EC"/>
</dbReference>
<dbReference type="PANTHER" id="PTHR44757:SF2">
    <property type="entry name" value="BIOFILM ARCHITECTURE MAINTENANCE PROTEIN MBAA"/>
    <property type="match status" value="1"/>
</dbReference>
<dbReference type="SMART" id="SM00065">
    <property type="entry name" value="GAF"/>
    <property type="match status" value="1"/>
</dbReference>
<dbReference type="PROSITE" id="PS50887">
    <property type="entry name" value="GGDEF"/>
    <property type="match status" value="1"/>
</dbReference>
<dbReference type="InterPro" id="IPR001633">
    <property type="entry name" value="EAL_dom"/>
</dbReference>
<proteinExistence type="predicted"/>
<dbReference type="CDD" id="cd01948">
    <property type="entry name" value="EAL"/>
    <property type="match status" value="1"/>
</dbReference>
<evidence type="ECO:0000259" key="2">
    <source>
        <dbReference type="PROSITE" id="PS50883"/>
    </source>
</evidence>
<accession>A0A9X1YK65</accession>
<dbReference type="Gene3D" id="3.20.20.450">
    <property type="entry name" value="EAL domain"/>
    <property type="match status" value="1"/>
</dbReference>
<evidence type="ECO:0000259" key="3">
    <source>
        <dbReference type="PROSITE" id="PS50887"/>
    </source>
</evidence>
<dbReference type="FunFam" id="3.30.70.270:FF:000001">
    <property type="entry name" value="Diguanylate cyclase domain protein"/>
    <property type="match status" value="1"/>
</dbReference>
<dbReference type="NCBIfam" id="TIGR00254">
    <property type="entry name" value="GGDEF"/>
    <property type="match status" value="1"/>
</dbReference>
<evidence type="ECO:0000313" key="5">
    <source>
        <dbReference type="Proteomes" id="UP001139353"/>
    </source>
</evidence>
<dbReference type="SUPFAM" id="SSF141868">
    <property type="entry name" value="EAL domain-like"/>
    <property type="match status" value="1"/>
</dbReference>
<dbReference type="SUPFAM" id="SSF55785">
    <property type="entry name" value="PYP-like sensor domain (PAS domain)"/>
    <property type="match status" value="1"/>
</dbReference>
<dbReference type="FunFam" id="3.20.20.450:FF:000001">
    <property type="entry name" value="Cyclic di-GMP phosphodiesterase yahA"/>
    <property type="match status" value="1"/>
</dbReference>
<dbReference type="Pfam" id="PF00563">
    <property type="entry name" value="EAL"/>
    <property type="match status" value="1"/>
</dbReference>
<dbReference type="CDD" id="cd01949">
    <property type="entry name" value="GGDEF"/>
    <property type="match status" value="1"/>
</dbReference>
<dbReference type="Gene3D" id="3.30.450.40">
    <property type="match status" value="1"/>
</dbReference>
<comment type="caution">
    <text evidence="4">The sequence shown here is derived from an EMBL/GenBank/DDBJ whole genome shotgun (WGS) entry which is preliminary data.</text>
</comment>
<protein>
    <submittedName>
        <fullName evidence="4">EAL domain-containing protein</fullName>
    </submittedName>
</protein>
<dbReference type="InterPro" id="IPR029016">
    <property type="entry name" value="GAF-like_dom_sf"/>
</dbReference>
<dbReference type="SMART" id="SM00052">
    <property type="entry name" value="EAL"/>
    <property type="match status" value="1"/>
</dbReference>
<dbReference type="InterPro" id="IPR043128">
    <property type="entry name" value="Rev_trsase/Diguanyl_cyclase"/>
</dbReference>
<evidence type="ECO:0000313" key="4">
    <source>
        <dbReference type="EMBL" id="MCK9687824.1"/>
    </source>
</evidence>
<dbReference type="GO" id="GO:0071732">
    <property type="term" value="P:cellular response to nitric oxide"/>
    <property type="evidence" value="ECO:0007669"/>
    <property type="project" value="UniProtKB-ARBA"/>
</dbReference>
<comment type="catalytic activity">
    <reaction evidence="1">
        <text>3',3'-c-di-GMP + H2O = 5'-phosphoguanylyl(3'-&gt;5')guanosine + H(+)</text>
        <dbReference type="Rhea" id="RHEA:24902"/>
        <dbReference type="ChEBI" id="CHEBI:15377"/>
        <dbReference type="ChEBI" id="CHEBI:15378"/>
        <dbReference type="ChEBI" id="CHEBI:58754"/>
        <dbReference type="ChEBI" id="CHEBI:58805"/>
        <dbReference type="EC" id="3.1.4.52"/>
    </reaction>
    <physiologicalReaction direction="left-to-right" evidence="1">
        <dbReference type="Rhea" id="RHEA:24903"/>
    </physiologicalReaction>
</comment>
<dbReference type="PIRSF" id="PIRSF005925">
    <property type="entry name" value="Dos"/>
    <property type="match status" value="1"/>
</dbReference>
<dbReference type="Proteomes" id="UP001139353">
    <property type="component" value="Unassembled WGS sequence"/>
</dbReference>
<dbReference type="SMART" id="SM00267">
    <property type="entry name" value="GGDEF"/>
    <property type="match status" value="1"/>
</dbReference>
<dbReference type="AlphaFoldDB" id="A0A9X1YK65"/>
<dbReference type="InterPro" id="IPR035965">
    <property type="entry name" value="PAS-like_dom_sf"/>
</dbReference>
<feature type="domain" description="EAL" evidence="2">
    <location>
        <begin position="471"/>
        <end position="725"/>
    </location>
</feature>
<dbReference type="SUPFAM" id="SSF55073">
    <property type="entry name" value="Nucleotide cyclase"/>
    <property type="match status" value="1"/>
</dbReference>
<keyword evidence="5" id="KW-1185">Reference proteome</keyword>
<dbReference type="InterPro" id="IPR052155">
    <property type="entry name" value="Biofilm_reg_signaling"/>
</dbReference>
<organism evidence="4 5">
    <name type="scientific">Scleromatobacter humisilvae</name>
    <dbReference type="NCBI Taxonomy" id="2897159"/>
    <lineage>
        <taxon>Bacteria</taxon>
        <taxon>Pseudomonadati</taxon>
        <taxon>Pseudomonadota</taxon>
        <taxon>Betaproteobacteria</taxon>
        <taxon>Burkholderiales</taxon>
        <taxon>Sphaerotilaceae</taxon>
        <taxon>Scleromatobacter</taxon>
    </lineage>
</organism>
<dbReference type="PANTHER" id="PTHR44757">
    <property type="entry name" value="DIGUANYLATE CYCLASE DGCP"/>
    <property type="match status" value="1"/>
</dbReference>
<dbReference type="InterPro" id="IPR029787">
    <property type="entry name" value="Nucleotide_cyclase"/>
</dbReference>
<dbReference type="InterPro" id="IPR000160">
    <property type="entry name" value="GGDEF_dom"/>
</dbReference>
<dbReference type="Gene3D" id="3.30.70.270">
    <property type="match status" value="1"/>
</dbReference>
<dbReference type="InterPro" id="IPR013656">
    <property type="entry name" value="PAS_4"/>
</dbReference>
<name>A0A9X1YK65_9BURK</name>
<dbReference type="InterPro" id="IPR012226">
    <property type="entry name" value="Diguanyl_cyclase/Pdiesterase"/>
</dbReference>
<gene>
    <name evidence="4" type="ORF">LPC04_19140</name>
</gene>
<dbReference type="InterPro" id="IPR003018">
    <property type="entry name" value="GAF"/>
</dbReference>
<dbReference type="SUPFAM" id="SSF55781">
    <property type="entry name" value="GAF domain-like"/>
    <property type="match status" value="1"/>
</dbReference>
<dbReference type="EMBL" id="JAJLJH010000006">
    <property type="protein sequence ID" value="MCK9687824.1"/>
    <property type="molecule type" value="Genomic_DNA"/>
</dbReference>
<dbReference type="Pfam" id="PF13185">
    <property type="entry name" value="GAF_2"/>
    <property type="match status" value="1"/>
</dbReference>
<feature type="domain" description="GGDEF" evidence="3">
    <location>
        <begin position="330"/>
        <end position="462"/>
    </location>
</feature>